<dbReference type="OrthoDB" id="2604865at2"/>
<accession>A0A177KCW5</accession>
<dbReference type="InterPro" id="IPR037079">
    <property type="entry name" value="AF2212/PG0164-like_sf"/>
</dbReference>
<organism evidence="1 2">
    <name type="scientific">Microbacterium oleivorans</name>
    <dbReference type="NCBI Taxonomy" id="273677"/>
    <lineage>
        <taxon>Bacteria</taxon>
        <taxon>Bacillati</taxon>
        <taxon>Actinomycetota</taxon>
        <taxon>Actinomycetes</taxon>
        <taxon>Micrococcales</taxon>
        <taxon>Microbacteriaceae</taxon>
        <taxon>Microbacterium</taxon>
    </lineage>
</organism>
<proteinExistence type="predicted"/>
<dbReference type="Pfam" id="PF13376">
    <property type="entry name" value="OmdA"/>
    <property type="match status" value="1"/>
</dbReference>
<dbReference type="Proteomes" id="UP000076998">
    <property type="component" value="Unassembled WGS sequence"/>
</dbReference>
<evidence type="ECO:0000313" key="1">
    <source>
        <dbReference type="EMBL" id="OAH51233.1"/>
    </source>
</evidence>
<protein>
    <submittedName>
        <fullName evidence="1">2-isopropylmalate synthase</fullName>
    </submittedName>
</protein>
<dbReference type="InterPro" id="IPR015018">
    <property type="entry name" value="DUF1905"/>
</dbReference>
<dbReference type="RefSeq" id="WP_064001742.1">
    <property type="nucleotide sequence ID" value="NZ_LSTV01000001.1"/>
</dbReference>
<gene>
    <name evidence="1" type="ORF">AYL44_02895</name>
</gene>
<comment type="caution">
    <text evidence="1">The sequence shown here is derived from an EMBL/GenBank/DDBJ whole genome shotgun (WGS) entry which is preliminary data.</text>
</comment>
<sequence>MTLTVRTVLPKNGPATAIELTDEQVEALGGGKRAAVRVTIAGRTARLRLGVMGGRNLIGMSKAARAELGVEIGDEVEATIDLDTDEREVDVPDDLAAALDAEPQVRAAFDALAPSRRKEVARSVVDAKKSETREKRIAAAVDSLRSPAST</sequence>
<reference evidence="1 2" key="1">
    <citation type="submission" date="2016-02" db="EMBL/GenBank/DDBJ databases">
        <authorList>
            <person name="Wen L."/>
            <person name="He K."/>
            <person name="Yang H."/>
        </authorList>
    </citation>
    <scope>NUCLEOTIDE SEQUENCE [LARGE SCALE GENOMIC DNA]</scope>
    <source>
        <strain evidence="1 2">CD11_3</strain>
    </source>
</reference>
<dbReference type="Pfam" id="PF08922">
    <property type="entry name" value="DUF1905"/>
    <property type="match status" value="1"/>
</dbReference>
<dbReference type="SUPFAM" id="SSF141694">
    <property type="entry name" value="AF2212/PG0164-like"/>
    <property type="match status" value="1"/>
</dbReference>
<dbReference type="EMBL" id="LSTV01000001">
    <property type="protein sequence ID" value="OAH51233.1"/>
    <property type="molecule type" value="Genomic_DNA"/>
</dbReference>
<dbReference type="AlphaFoldDB" id="A0A177KCW5"/>
<name>A0A177KCW5_9MICO</name>
<evidence type="ECO:0000313" key="2">
    <source>
        <dbReference type="Proteomes" id="UP000076998"/>
    </source>
</evidence>
<dbReference type="Gene3D" id="2.40.30.100">
    <property type="entry name" value="AF2212/PG0164-like"/>
    <property type="match status" value="1"/>
</dbReference>